<dbReference type="NCBIfam" id="TIGR03083">
    <property type="entry name" value="maleylpyruvate isomerase family mycothiol-dependent enzyme"/>
    <property type="match status" value="1"/>
</dbReference>
<proteinExistence type="predicted"/>
<dbReference type="EMBL" id="UINC01002858">
    <property type="protein sequence ID" value="SVA00997.1"/>
    <property type="molecule type" value="Genomic_DNA"/>
</dbReference>
<dbReference type="InterPro" id="IPR017517">
    <property type="entry name" value="Maleyloyr_isom"/>
</dbReference>
<organism evidence="2">
    <name type="scientific">marine metagenome</name>
    <dbReference type="NCBI Taxonomy" id="408172"/>
    <lineage>
        <taxon>unclassified sequences</taxon>
        <taxon>metagenomes</taxon>
        <taxon>ecological metagenomes</taxon>
    </lineage>
</organism>
<name>A0A381SFA8_9ZZZZ</name>
<dbReference type="InterPro" id="IPR034660">
    <property type="entry name" value="DinB/YfiT-like"/>
</dbReference>
<protein>
    <recommendedName>
        <fullName evidence="1">Mycothiol-dependent maleylpyruvate isomerase metal-binding domain-containing protein</fullName>
    </recommendedName>
</protein>
<sequence>MKKITGDILDAVLDLNEILESLTVNEWKSPTAFKEWTPAEVVAHLFYFDRMTVYSVNSPDKFKEEASYMFKTFSALPNSLDRAVAVKQRLGANDSESLRQQWHDSALDMCSIFQVTDPARRCTWFGPDMGARMFMTARFMETWSHSQAIYDLIGKERVYKDNIKNIATIGVKTFGWTYMNRKLKVPNQIPFVSLSSPSGIQWQWNEPNSEESIKGLASDFCHVVTQTRNIDDTDLQLVGAVAKQWMGMAQCFAGDPEDPPAKGLRTKQKRG</sequence>
<accession>A0A381SFA8</accession>
<gene>
    <name evidence="2" type="ORF">METZ01_LOCUS53851</name>
</gene>
<dbReference type="InterPro" id="IPR024344">
    <property type="entry name" value="MDMPI_metal-binding"/>
</dbReference>
<dbReference type="SUPFAM" id="SSF109854">
    <property type="entry name" value="DinB/YfiT-like putative metalloenzymes"/>
    <property type="match status" value="1"/>
</dbReference>
<dbReference type="AlphaFoldDB" id="A0A381SFA8"/>
<evidence type="ECO:0000259" key="1">
    <source>
        <dbReference type="Pfam" id="PF11716"/>
    </source>
</evidence>
<dbReference type="Gene3D" id="1.20.120.450">
    <property type="entry name" value="dinb family like domain"/>
    <property type="match status" value="1"/>
</dbReference>
<dbReference type="Pfam" id="PF11716">
    <property type="entry name" value="MDMPI_N"/>
    <property type="match status" value="1"/>
</dbReference>
<feature type="domain" description="Mycothiol-dependent maleylpyruvate isomerase metal-binding" evidence="1">
    <location>
        <begin position="14"/>
        <end position="149"/>
    </location>
</feature>
<reference evidence="2" key="1">
    <citation type="submission" date="2018-05" db="EMBL/GenBank/DDBJ databases">
        <authorList>
            <person name="Lanie J.A."/>
            <person name="Ng W.-L."/>
            <person name="Kazmierczak K.M."/>
            <person name="Andrzejewski T.M."/>
            <person name="Davidsen T.M."/>
            <person name="Wayne K.J."/>
            <person name="Tettelin H."/>
            <person name="Glass J.I."/>
            <person name="Rusch D."/>
            <person name="Podicherti R."/>
            <person name="Tsui H.-C.T."/>
            <person name="Winkler M.E."/>
        </authorList>
    </citation>
    <scope>NUCLEOTIDE SEQUENCE</scope>
</reference>
<dbReference type="GO" id="GO:0046872">
    <property type="term" value="F:metal ion binding"/>
    <property type="evidence" value="ECO:0007669"/>
    <property type="project" value="InterPro"/>
</dbReference>
<evidence type="ECO:0000313" key="2">
    <source>
        <dbReference type="EMBL" id="SVA00997.1"/>
    </source>
</evidence>